<accession>A0A2M9XRM4</accession>
<dbReference type="KEGG" id="lkm:EFP84_12200"/>
<dbReference type="InterPro" id="IPR046487">
    <property type="entry name" value="DUF6580"/>
</dbReference>
<keyword evidence="1" id="KW-0812">Transmembrane</keyword>
<keyword evidence="1" id="KW-1133">Transmembrane helix</keyword>
<sequence>MVRSKSFIVLSLILIAVASRYFPHPANFSPILAISLFAGAHFASKKLSLFLPIVSLFISDLILGFHDQMLPVYATTLLVVVAGWQLRTSSSVGKIALTSLGSSVAFFILTNFYVWLAGYYTYDLNGLVQCYIMAVPFFQNTLLGDLFYTTVLFGGFSLIEKAGWMKLAPVPVK</sequence>
<dbReference type="EMBL" id="CP033614">
    <property type="protein sequence ID" value="AYV56196.1"/>
    <property type="molecule type" value="Genomic_DNA"/>
</dbReference>
<dbReference type="OrthoDB" id="9806699at2"/>
<organism evidence="2 5">
    <name type="scientific">Leptospira kmetyi</name>
    <dbReference type="NCBI Taxonomy" id="408139"/>
    <lineage>
        <taxon>Bacteria</taxon>
        <taxon>Pseudomonadati</taxon>
        <taxon>Spirochaetota</taxon>
        <taxon>Spirochaetia</taxon>
        <taxon>Leptospirales</taxon>
        <taxon>Leptospiraceae</taxon>
        <taxon>Leptospira</taxon>
    </lineage>
</organism>
<proteinExistence type="predicted"/>
<feature type="transmembrane region" description="Helical" evidence="1">
    <location>
        <begin position="95"/>
        <end position="117"/>
    </location>
</feature>
<name>A0A2M9XRM4_9LEPT</name>
<evidence type="ECO:0000256" key="1">
    <source>
        <dbReference type="SAM" id="Phobius"/>
    </source>
</evidence>
<keyword evidence="4" id="KW-1185">Reference proteome</keyword>
<dbReference type="EMBL" id="NPDP01000016">
    <property type="protein sequence ID" value="PJZ29853.1"/>
    <property type="molecule type" value="Genomic_DNA"/>
</dbReference>
<gene>
    <name evidence="3" type="ORF">CH378_10430</name>
    <name evidence="2" type="ORF">EFP84_12200</name>
</gene>
<evidence type="ECO:0000313" key="4">
    <source>
        <dbReference type="Proteomes" id="UP000231919"/>
    </source>
</evidence>
<dbReference type="AlphaFoldDB" id="A0A2M9XRM4"/>
<reference evidence="3 4" key="1">
    <citation type="submission" date="2017-07" db="EMBL/GenBank/DDBJ databases">
        <title>Leptospira spp. isolated from tropical soils.</title>
        <authorList>
            <person name="Thibeaux R."/>
            <person name="Iraola G."/>
            <person name="Ferres I."/>
            <person name="Bierque E."/>
            <person name="Girault D."/>
            <person name="Soupe-Gilbert M.-E."/>
            <person name="Picardeau M."/>
            <person name="Goarant C."/>
        </authorList>
    </citation>
    <scope>NUCLEOTIDE SEQUENCE [LARGE SCALE GENOMIC DNA]</scope>
    <source>
        <strain evidence="3 4">JW2-C-B1</strain>
    </source>
</reference>
<dbReference type="Proteomes" id="UP000276407">
    <property type="component" value="Chromosome 1"/>
</dbReference>
<feature type="transmembrane region" description="Helical" evidence="1">
    <location>
        <begin position="72"/>
        <end position="88"/>
    </location>
</feature>
<dbReference type="Proteomes" id="UP000231919">
    <property type="component" value="Unassembled WGS sequence"/>
</dbReference>
<evidence type="ECO:0000313" key="3">
    <source>
        <dbReference type="EMBL" id="PJZ29853.1"/>
    </source>
</evidence>
<protein>
    <recommendedName>
        <fullName evidence="6">Rod shape-determining protein MreD</fullName>
    </recommendedName>
</protein>
<reference evidence="2 5" key="2">
    <citation type="submission" date="2018-11" db="EMBL/GenBank/DDBJ databases">
        <title>Complete genome sequence of Leptospira kmetyi isolate LS 001/16 from soil sample associated with a leptospirosis patient in Kelantan.</title>
        <authorList>
            <person name="Muhammad Yusoff F."/>
            <person name="Muhammad Yusoff S."/>
            <person name="Ahmad M.N."/>
            <person name="Yusof N.Y."/>
            <person name="Aziah I."/>
        </authorList>
    </citation>
    <scope>NUCLEOTIDE SEQUENCE [LARGE SCALE GENOMIC DNA]</scope>
    <source>
        <strain evidence="2 5">LS 001/16</strain>
    </source>
</reference>
<evidence type="ECO:0008006" key="6">
    <source>
        <dbReference type="Google" id="ProtNLM"/>
    </source>
</evidence>
<keyword evidence="1" id="KW-0472">Membrane</keyword>
<dbReference type="Pfam" id="PF20221">
    <property type="entry name" value="DUF6580"/>
    <property type="match status" value="1"/>
</dbReference>
<feature type="transmembrane region" description="Helical" evidence="1">
    <location>
        <begin position="137"/>
        <end position="159"/>
    </location>
</feature>
<dbReference type="RefSeq" id="WP_010572889.1">
    <property type="nucleotide sequence ID" value="NZ_CP033614.1"/>
</dbReference>
<evidence type="ECO:0000313" key="2">
    <source>
        <dbReference type="EMBL" id="AYV56196.1"/>
    </source>
</evidence>
<evidence type="ECO:0000313" key="5">
    <source>
        <dbReference type="Proteomes" id="UP000276407"/>
    </source>
</evidence>